<dbReference type="OrthoDB" id="764352at2"/>
<evidence type="ECO:0000256" key="1">
    <source>
        <dbReference type="SAM" id="MobiDB-lite"/>
    </source>
</evidence>
<dbReference type="InterPro" id="IPR010610">
    <property type="entry name" value="EryCIII-like_C"/>
</dbReference>
<comment type="caution">
    <text evidence="3">The sequence shown here is derived from an EMBL/GenBank/DDBJ whole genome shotgun (WGS) entry which is preliminary data.</text>
</comment>
<sequence>MSRFLFATIPAVGHTVPALPIAHALVERGHTVRWYTGAAFEAKITAAGARFRPITDPAFDYSLVGLDQHFPRRRALSGLKKLRFDLVQALAKPAPNQVRDLTALLQEEPADAVVTDTAFIGGILLQELGGPPLAGFGISVLPFPSRDLAPFGTGLAPATGPLGRLRNRMLDSFTRQVVYRPVTADINRTRRVFGLPAATGTIFSYPLATALYLQFSPPSFEYDVSDLPGQVSFVGPPRPSVDPGWRPPSWWDELSGRRVVLINQGTIATDADQLIRPALAGLAGEDVLVVAVTGGGDPAELGPLPANARVERFIPFDQLLPWVDVFVTNGGYGGVQLALSHGVPMVGAGRTEDKIEVTARIAASGVGVNLRTQTPEPAAVRAAVAAVLGDSRYATAARRMQAEIAQAGRETRAAELLEQLADGSAPRRSVPRQGRRSIDSRSSYRGARR</sequence>
<feature type="region of interest" description="Disordered" evidence="1">
    <location>
        <begin position="418"/>
        <end position="449"/>
    </location>
</feature>
<keyword evidence="4" id="KW-1185">Reference proteome</keyword>
<feature type="domain" description="Erythromycin biosynthesis protein CIII-like C-terminal" evidence="2">
    <location>
        <begin position="288"/>
        <end position="417"/>
    </location>
</feature>
<organism evidence="3 4">
    <name type="scientific">Parafrankia colletiae</name>
    <dbReference type="NCBI Taxonomy" id="573497"/>
    <lineage>
        <taxon>Bacteria</taxon>
        <taxon>Bacillati</taxon>
        <taxon>Actinomycetota</taxon>
        <taxon>Actinomycetes</taxon>
        <taxon>Frankiales</taxon>
        <taxon>Frankiaceae</taxon>
        <taxon>Parafrankia</taxon>
    </lineage>
</organism>
<dbReference type="PANTHER" id="PTHR48050:SF13">
    <property type="entry name" value="STEROL 3-BETA-GLUCOSYLTRANSFERASE UGT80A2"/>
    <property type="match status" value="1"/>
</dbReference>
<accession>A0A1S1QIT2</accession>
<dbReference type="Pfam" id="PF06722">
    <property type="entry name" value="EryCIII-like_C"/>
    <property type="match status" value="1"/>
</dbReference>
<dbReference type="SUPFAM" id="SSF53756">
    <property type="entry name" value="UDP-Glycosyltransferase/glycogen phosphorylase"/>
    <property type="match status" value="1"/>
</dbReference>
<name>A0A1S1QIT2_9ACTN</name>
<dbReference type="InterPro" id="IPR002213">
    <property type="entry name" value="UDP_glucos_trans"/>
</dbReference>
<dbReference type="Gene3D" id="3.40.50.2000">
    <property type="entry name" value="Glycogen Phosphorylase B"/>
    <property type="match status" value="2"/>
</dbReference>
<dbReference type="Proteomes" id="UP000179627">
    <property type="component" value="Unassembled WGS sequence"/>
</dbReference>
<protein>
    <submittedName>
        <fullName evidence="3">Glycosyl transferase</fullName>
    </submittedName>
</protein>
<dbReference type="PANTHER" id="PTHR48050">
    <property type="entry name" value="STEROL 3-BETA-GLUCOSYLTRANSFERASE"/>
    <property type="match status" value="1"/>
</dbReference>
<dbReference type="GO" id="GO:0008194">
    <property type="term" value="F:UDP-glycosyltransferase activity"/>
    <property type="evidence" value="ECO:0007669"/>
    <property type="project" value="InterPro"/>
</dbReference>
<dbReference type="GO" id="GO:0017000">
    <property type="term" value="P:antibiotic biosynthetic process"/>
    <property type="evidence" value="ECO:0007669"/>
    <property type="project" value="UniProtKB-ARBA"/>
</dbReference>
<dbReference type="AlphaFoldDB" id="A0A1S1QIT2"/>
<dbReference type="FunFam" id="3.40.50.2000:FF:000072">
    <property type="entry name" value="Glycosyl transferase"/>
    <property type="match status" value="1"/>
</dbReference>
<dbReference type="CDD" id="cd03784">
    <property type="entry name" value="GT1_Gtf-like"/>
    <property type="match status" value="1"/>
</dbReference>
<gene>
    <name evidence="3" type="ORF">CC117_23545</name>
</gene>
<keyword evidence="3" id="KW-0808">Transferase</keyword>
<evidence type="ECO:0000259" key="2">
    <source>
        <dbReference type="Pfam" id="PF06722"/>
    </source>
</evidence>
<evidence type="ECO:0000313" key="3">
    <source>
        <dbReference type="EMBL" id="OHV33155.1"/>
    </source>
</evidence>
<dbReference type="GO" id="GO:0016758">
    <property type="term" value="F:hexosyltransferase activity"/>
    <property type="evidence" value="ECO:0007669"/>
    <property type="project" value="UniProtKB-ARBA"/>
</dbReference>
<dbReference type="RefSeq" id="WP_071087314.1">
    <property type="nucleotide sequence ID" value="NZ_MBLM01000134.1"/>
</dbReference>
<dbReference type="InterPro" id="IPR050426">
    <property type="entry name" value="Glycosyltransferase_28"/>
</dbReference>
<dbReference type="EMBL" id="MBLM01000134">
    <property type="protein sequence ID" value="OHV33155.1"/>
    <property type="molecule type" value="Genomic_DNA"/>
</dbReference>
<evidence type="ECO:0000313" key="4">
    <source>
        <dbReference type="Proteomes" id="UP000179627"/>
    </source>
</evidence>
<proteinExistence type="predicted"/>
<reference evidence="4" key="1">
    <citation type="submission" date="2016-07" db="EMBL/GenBank/DDBJ databases">
        <title>Sequence Frankia sp. strain CcI1.17.</title>
        <authorList>
            <person name="Ghodhbane-Gtari F."/>
            <person name="Swanson E."/>
            <person name="Gueddou A."/>
            <person name="Morris K."/>
            <person name="Hezbri K."/>
            <person name="Ktari A."/>
            <person name="Nouioui I."/>
            <person name="Abebe-Akele F."/>
            <person name="Simpson S."/>
            <person name="Thomas K."/>
            <person name="Gtari M."/>
            <person name="Tisa L.S."/>
            <person name="Hurst S."/>
        </authorList>
    </citation>
    <scope>NUCLEOTIDE SEQUENCE [LARGE SCALE GENOMIC DNA]</scope>
    <source>
        <strain evidence="4">Cc1.17</strain>
    </source>
</reference>